<evidence type="ECO:0000256" key="1">
    <source>
        <dbReference type="ARBA" id="ARBA00004389"/>
    </source>
</evidence>
<dbReference type="RefSeq" id="WP_095797642.1">
    <property type="nucleotide sequence ID" value="NZ_CAUREL010000003.1"/>
</dbReference>
<dbReference type="SUPFAM" id="SSF53756">
    <property type="entry name" value="UDP-Glycosyltransferase/glycogen phosphorylase"/>
    <property type="match status" value="1"/>
</dbReference>
<dbReference type="Gene3D" id="3.40.50.2000">
    <property type="entry name" value="Glycogen Phosphorylase B"/>
    <property type="match status" value="1"/>
</dbReference>
<dbReference type="PANTHER" id="PTHR12154:SF4">
    <property type="entry name" value="UDP-N-ACETYLGLUCOSAMINE TRANSFERASE SUBUNIT ALG14 HOMOLOG"/>
    <property type="match status" value="1"/>
</dbReference>
<organism evidence="6 7">
    <name type="scientific">Kocuria carniphila</name>
    <dbReference type="NCBI Taxonomy" id="262208"/>
    <lineage>
        <taxon>Bacteria</taxon>
        <taxon>Bacillati</taxon>
        <taxon>Actinomycetota</taxon>
        <taxon>Actinomycetes</taxon>
        <taxon>Micrococcales</taxon>
        <taxon>Micrococcaceae</taxon>
        <taxon>Kocuria</taxon>
    </lineage>
</organism>
<dbReference type="Pfam" id="PF08660">
    <property type="entry name" value="Alg14"/>
    <property type="match status" value="1"/>
</dbReference>
<dbReference type="Proteomes" id="UP001558481">
    <property type="component" value="Unassembled WGS sequence"/>
</dbReference>
<keyword evidence="5" id="KW-0472">Membrane</keyword>
<comment type="subcellular location">
    <subcellularLocation>
        <location evidence="1">Endoplasmic reticulum membrane</location>
        <topology evidence="1">Single-pass membrane protein</topology>
    </subcellularLocation>
</comment>
<evidence type="ECO:0000256" key="3">
    <source>
        <dbReference type="ARBA" id="ARBA00022824"/>
    </source>
</evidence>
<evidence type="ECO:0000313" key="6">
    <source>
        <dbReference type="EMBL" id="MEX3594452.1"/>
    </source>
</evidence>
<gene>
    <name evidence="6" type="primary">pssD</name>
    <name evidence="6" type="ORF">VVR66_06985</name>
</gene>
<evidence type="ECO:0000313" key="7">
    <source>
        <dbReference type="Proteomes" id="UP001558481"/>
    </source>
</evidence>
<dbReference type="InterPro" id="IPR013969">
    <property type="entry name" value="Oligosacch_biosynth_Alg14"/>
</dbReference>
<proteinExistence type="predicted"/>
<name>A0ABV3V1U4_9MICC</name>
<keyword evidence="7" id="KW-1185">Reference proteome</keyword>
<evidence type="ECO:0000256" key="5">
    <source>
        <dbReference type="ARBA" id="ARBA00023136"/>
    </source>
</evidence>
<dbReference type="PANTHER" id="PTHR12154">
    <property type="entry name" value="GLYCOSYL TRANSFERASE-RELATED"/>
    <property type="match status" value="1"/>
</dbReference>
<accession>A0ABV3V1U4</accession>
<keyword evidence="3" id="KW-0256">Endoplasmic reticulum</keyword>
<keyword evidence="2" id="KW-0812">Transmembrane</keyword>
<keyword evidence="4" id="KW-1133">Transmembrane helix</keyword>
<dbReference type="EMBL" id="JAYWLU010000006">
    <property type="protein sequence ID" value="MEX3594452.1"/>
    <property type="molecule type" value="Genomic_DNA"/>
</dbReference>
<dbReference type="NCBIfam" id="NF041549">
    <property type="entry name" value="PssD"/>
    <property type="match status" value="1"/>
</dbReference>
<reference evidence="6 7" key="1">
    <citation type="journal article" date="2024" name="Fungal Genet. Biol.">
        <title>The porcine skin microbiome exhibits broad fungal antagonism.</title>
        <authorList>
            <person name="De La Cruz K.F."/>
            <person name="Townsend E.C."/>
            <person name="Alex Cheong J.Z."/>
            <person name="Salamzade R."/>
            <person name="Liu A."/>
            <person name="Sandstrom S."/>
            <person name="Davila E."/>
            <person name="Huang L."/>
            <person name="Xu K.H."/>
            <person name="Wu S.Y."/>
            <person name="Meudt J.J."/>
            <person name="Shanmuganayagam D."/>
            <person name="Gibson A.L.F."/>
            <person name="Kalan L.R."/>
        </authorList>
    </citation>
    <scope>NUCLEOTIDE SEQUENCE [LARGE SCALE GENOMIC DNA]</scope>
    <source>
        <strain evidence="6 7">LK2625</strain>
    </source>
</reference>
<evidence type="ECO:0000256" key="4">
    <source>
        <dbReference type="ARBA" id="ARBA00022989"/>
    </source>
</evidence>
<sequence length="149" mass="17046">MKILLVASAGGHLAQLQNLQKLWEDHERSWVTFDLPEVRAGLHGEDLHWAHFPTTRNIPNAIRNLGVARKLIRELKPDVVMSTGAAVAVPFFLVARRRRIRTVFIECFDRITMPTMSGRMCYPLSDVFAVQWDEQKRHFPDAVNIGALM</sequence>
<protein>
    <submittedName>
        <fullName evidence="6">PssD/Cps14F family polysaccharide biosynthesis glycosyltransferase</fullName>
    </submittedName>
</protein>
<evidence type="ECO:0000256" key="2">
    <source>
        <dbReference type="ARBA" id="ARBA00022692"/>
    </source>
</evidence>
<comment type="caution">
    <text evidence="6">The sequence shown here is derived from an EMBL/GenBank/DDBJ whole genome shotgun (WGS) entry which is preliminary data.</text>
</comment>